<evidence type="ECO:0000256" key="3">
    <source>
        <dbReference type="ARBA" id="ARBA00020117"/>
    </source>
</evidence>
<evidence type="ECO:0000256" key="12">
    <source>
        <dbReference type="ARBA" id="ARBA00023254"/>
    </source>
</evidence>
<dbReference type="GO" id="GO:0031047">
    <property type="term" value="P:regulatory ncRNA-mediated gene silencing"/>
    <property type="evidence" value="ECO:0007669"/>
    <property type="project" value="UniProtKB-KW"/>
</dbReference>
<dbReference type="PROSITE" id="PS50105">
    <property type="entry name" value="SAM_DOMAIN"/>
    <property type="match status" value="1"/>
</dbReference>
<dbReference type="Pfam" id="PF13637">
    <property type="entry name" value="Ank_4"/>
    <property type="match status" value="1"/>
</dbReference>
<evidence type="ECO:0000256" key="13">
    <source>
        <dbReference type="ARBA" id="ARBA00030354"/>
    </source>
</evidence>
<dbReference type="Gene3D" id="1.25.40.20">
    <property type="entry name" value="Ankyrin repeat-containing domain"/>
    <property type="match status" value="1"/>
</dbReference>
<dbReference type="SUPFAM" id="SSF47769">
    <property type="entry name" value="SAM/Pointed domain"/>
    <property type="match status" value="1"/>
</dbReference>
<feature type="repeat" description="ANK" evidence="14">
    <location>
        <begin position="252"/>
        <end position="284"/>
    </location>
</feature>
<dbReference type="InterPro" id="IPR042650">
    <property type="entry name" value="Asz1_SAM"/>
</dbReference>
<dbReference type="KEGG" id="aten:116304312"/>
<feature type="repeat" description="ANK" evidence="14">
    <location>
        <begin position="147"/>
        <end position="179"/>
    </location>
</feature>
<keyword evidence="11" id="KW-0943">RNA-mediated gene silencing</keyword>
<dbReference type="Pfam" id="PF00536">
    <property type="entry name" value="SAM_1"/>
    <property type="match status" value="1"/>
</dbReference>
<evidence type="ECO:0000256" key="10">
    <source>
        <dbReference type="ARBA" id="ARBA00023043"/>
    </source>
</evidence>
<feature type="compositionally biased region" description="Polar residues" evidence="15">
    <location>
        <begin position="81"/>
        <end position="96"/>
    </location>
</feature>
<dbReference type="AlphaFoldDB" id="A0A6P8ISL6"/>
<keyword evidence="7" id="KW-0677">Repeat</keyword>
<sequence>MSFIPAGFEDSDDDDFDFDESDFSEFTRKQTRIETEKPLQRNQNHTAGPSAVQPSVGRGRGVFRESGQHTRSRGGFGMPPSASTARQHTSPSSHFPKTSHKSPIKPRDSGPNPILLDDMKNAAVKGNKVGVVKLLDQGIGVDTILRSGWTALLHAANAGADDVVELLLKKGANANFQKDMYTVLMAACDADSVADEDKVLHCVEMLLEHGAKIGFYDRHRMSPLMYAARQGRVAVCERLLEKGAQINKTDGRGWTALSWAASRGHGRLIRVLLDHKADPKLYSLDGQAPSDIAYSSGYPIIAGILEATASGTLGARAELMLLSGEADKATDASASLETYGGLEVLLCGIELGHLVPKFKEHKITFESFAKMTEKDLDQLEITQVGVRQKILDAIRDIHVKEWDTSSLQQQKNLLSAPEVTSVIANINKHLTVIHSSIVYATKQLDEVVNPTEFVQDVSEVEGLSFFAKEALKTSEDLHEDILGLQRKCTELMSQTGHLSADLISSEPHPPASTSKGGLIVIGIAAVTLGIIYAKKSGMLT</sequence>
<evidence type="ECO:0000256" key="5">
    <source>
        <dbReference type="ARBA" id="ARBA00022490"/>
    </source>
</evidence>
<keyword evidence="4" id="KW-0217">Developmental protein</keyword>
<dbReference type="Proteomes" id="UP000515163">
    <property type="component" value="Unplaced"/>
</dbReference>
<dbReference type="CDD" id="cd09521">
    <property type="entry name" value="SAM_ASZ1"/>
    <property type="match status" value="1"/>
</dbReference>
<evidence type="ECO:0000259" key="17">
    <source>
        <dbReference type="PROSITE" id="PS50105"/>
    </source>
</evidence>
<feature type="region of interest" description="Disordered" evidence="15">
    <location>
        <begin position="1"/>
        <end position="116"/>
    </location>
</feature>
<evidence type="ECO:0000256" key="15">
    <source>
        <dbReference type="SAM" id="MobiDB-lite"/>
    </source>
</evidence>
<dbReference type="Pfam" id="PF12796">
    <property type="entry name" value="Ank_2"/>
    <property type="match status" value="1"/>
</dbReference>
<reference evidence="19" key="1">
    <citation type="submission" date="2025-08" db="UniProtKB">
        <authorList>
            <consortium name="RefSeq"/>
        </authorList>
    </citation>
    <scope>IDENTIFICATION</scope>
    <source>
        <tissue evidence="19">Tentacle</tissue>
    </source>
</reference>
<keyword evidence="18" id="KW-1185">Reference proteome</keyword>
<dbReference type="SUPFAM" id="SSF48403">
    <property type="entry name" value="Ankyrin repeat"/>
    <property type="match status" value="1"/>
</dbReference>
<dbReference type="PROSITE" id="PS50297">
    <property type="entry name" value="ANK_REP_REGION"/>
    <property type="match status" value="3"/>
</dbReference>
<evidence type="ECO:0000256" key="14">
    <source>
        <dbReference type="PROSITE-ProRule" id="PRU00023"/>
    </source>
</evidence>
<dbReference type="PANTHER" id="PTHR24157">
    <property type="entry name" value="ANKYRIN REPEAT, SAM AND BASIC LEUCINE ZIPPER DOMAIN-CONTAINING PROTEIN 1"/>
    <property type="match status" value="1"/>
</dbReference>
<dbReference type="OrthoDB" id="5980753at2759"/>
<comment type="subcellular location">
    <subcellularLocation>
        <location evidence="1">Cytoplasm</location>
    </subcellularLocation>
</comment>
<dbReference type="InterPro" id="IPR002110">
    <property type="entry name" value="Ankyrin_rpt"/>
</dbReference>
<feature type="transmembrane region" description="Helical" evidence="16">
    <location>
        <begin position="516"/>
        <end position="533"/>
    </location>
</feature>
<comment type="subunit">
    <text evidence="2">Interacts with DDX4, PIWIL1, RANBP9 and TDRD1.</text>
</comment>
<dbReference type="GO" id="GO:0051321">
    <property type="term" value="P:meiotic cell cycle"/>
    <property type="evidence" value="ECO:0007669"/>
    <property type="project" value="UniProtKB-KW"/>
</dbReference>
<feature type="domain" description="SAM" evidence="17">
    <location>
        <begin position="342"/>
        <end position="400"/>
    </location>
</feature>
<evidence type="ECO:0000256" key="6">
    <source>
        <dbReference type="ARBA" id="ARBA00022553"/>
    </source>
</evidence>
<protein>
    <recommendedName>
        <fullName evidence="3">Ankyrin repeat, SAM and basic leucine zipper domain-containing protein 1</fullName>
    </recommendedName>
    <alternativeName>
        <fullName evidence="13">Germ cell-specific ankyrin, SAM and basic leucine zipper domain-containing protein</fullName>
    </alternativeName>
</protein>
<feature type="compositionally biased region" description="Basic and acidic residues" evidence="15">
    <location>
        <begin position="25"/>
        <end position="39"/>
    </location>
</feature>
<keyword evidence="16" id="KW-0812">Transmembrane</keyword>
<keyword evidence="16" id="KW-0472">Membrane</keyword>
<evidence type="ECO:0000256" key="1">
    <source>
        <dbReference type="ARBA" id="ARBA00004496"/>
    </source>
</evidence>
<feature type="repeat" description="ANK" evidence="14">
    <location>
        <begin position="219"/>
        <end position="251"/>
    </location>
</feature>
<evidence type="ECO:0000256" key="11">
    <source>
        <dbReference type="ARBA" id="ARBA00023158"/>
    </source>
</evidence>
<keyword evidence="12" id="KW-0469">Meiosis</keyword>
<keyword evidence="16" id="KW-1133">Transmembrane helix</keyword>
<dbReference type="SMART" id="SM00248">
    <property type="entry name" value="ANK"/>
    <property type="match status" value="4"/>
</dbReference>
<keyword evidence="6" id="KW-0597">Phosphoprotein</keyword>
<evidence type="ECO:0000256" key="8">
    <source>
        <dbReference type="ARBA" id="ARBA00022782"/>
    </source>
</evidence>
<keyword evidence="5" id="KW-0963">Cytoplasm</keyword>
<proteinExistence type="predicted"/>
<dbReference type="InterPro" id="IPR036770">
    <property type="entry name" value="Ankyrin_rpt-contain_sf"/>
</dbReference>
<dbReference type="GO" id="GO:0030154">
    <property type="term" value="P:cell differentiation"/>
    <property type="evidence" value="ECO:0007669"/>
    <property type="project" value="UniProtKB-KW"/>
</dbReference>
<dbReference type="RefSeq" id="XP_031569887.1">
    <property type="nucleotide sequence ID" value="XM_031714027.1"/>
</dbReference>
<name>A0A6P8ISL6_ACTTE</name>
<evidence type="ECO:0000313" key="19">
    <source>
        <dbReference type="RefSeq" id="XP_031569887.1"/>
    </source>
</evidence>
<feature type="compositionally biased region" description="Acidic residues" evidence="15">
    <location>
        <begin position="9"/>
        <end position="23"/>
    </location>
</feature>
<keyword evidence="8" id="KW-0221">Differentiation</keyword>
<keyword evidence="9" id="KW-0744">Spermatogenesis</keyword>
<dbReference type="GO" id="GO:0071546">
    <property type="term" value="C:pi-body"/>
    <property type="evidence" value="ECO:0007669"/>
    <property type="project" value="TreeGrafter"/>
</dbReference>
<gene>
    <name evidence="19" type="primary">LOC116304312</name>
</gene>
<dbReference type="InterPro" id="IPR001660">
    <property type="entry name" value="SAM"/>
</dbReference>
<evidence type="ECO:0000256" key="9">
    <source>
        <dbReference type="ARBA" id="ARBA00022871"/>
    </source>
</evidence>
<dbReference type="GeneID" id="116304312"/>
<evidence type="ECO:0000256" key="16">
    <source>
        <dbReference type="SAM" id="Phobius"/>
    </source>
</evidence>
<dbReference type="Gene3D" id="1.10.150.50">
    <property type="entry name" value="Transcription Factor, Ets-1"/>
    <property type="match status" value="1"/>
</dbReference>
<evidence type="ECO:0000256" key="7">
    <source>
        <dbReference type="ARBA" id="ARBA00022737"/>
    </source>
</evidence>
<dbReference type="PROSITE" id="PS50088">
    <property type="entry name" value="ANK_REPEAT"/>
    <property type="match status" value="3"/>
</dbReference>
<dbReference type="PANTHER" id="PTHR24157:SF3">
    <property type="entry name" value="ANKYRIN REPEAT, SAM AND BASIC LEUCINE ZIPPER DOMAIN-CONTAINING PROTEIN 1"/>
    <property type="match status" value="1"/>
</dbReference>
<organism evidence="18 19">
    <name type="scientific">Actinia tenebrosa</name>
    <name type="common">Australian red waratah sea anemone</name>
    <dbReference type="NCBI Taxonomy" id="6105"/>
    <lineage>
        <taxon>Eukaryota</taxon>
        <taxon>Metazoa</taxon>
        <taxon>Cnidaria</taxon>
        <taxon>Anthozoa</taxon>
        <taxon>Hexacorallia</taxon>
        <taxon>Actiniaria</taxon>
        <taxon>Actiniidae</taxon>
        <taxon>Actinia</taxon>
    </lineage>
</organism>
<dbReference type="InterPro" id="IPR013761">
    <property type="entry name" value="SAM/pointed_sf"/>
</dbReference>
<dbReference type="GO" id="GO:0007283">
    <property type="term" value="P:spermatogenesis"/>
    <property type="evidence" value="ECO:0007669"/>
    <property type="project" value="UniProtKB-KW"/>
</dbReference>
<accession>A0A6P8ISL6</accession>
<evidence type="ECO:0000256" key="2">
    <source>
        <dbReference type="ARBA" id="ARBA00011479"/>
    </source>
</evidence>
<keyword evidence="10 14" id="KW-0040">ANK repeat</keyword>
<dbReference type="FunCoup" id="A0A6P8ISL6">
    <property type="interactions" value="16"/>
</dbReference>
<dbReference type="InParanoid" id="A0A6P8ISL6"/>
<evidence type="ECO:0000256" key="4">
    <source>
        <dbReference type="ARBA" id="ARBA00022473"/>
    </source>
</evidence>
<evidence type="ECO:0000313" key="18">
    <source>
        <dbReference type="Proteomes" id="UP000515163"/>
    </source>
</evidence>